<feature type="transmembrane region" description="Helical" evidence="1">
    <location>
        <begin position="76"/>
        <end position="96"/>
    </location>
</feature>
<feature type="transmembrane region" description="Helical" evidence="1">
    <location>
        <begin position="47"/>
        <end position="69"/>
    </location>
</feature>
<feature type="transmembrane region" description="Helical" evidence="1">
    <location>
        <begin position="12"/>
        <end position="35"/>
    </location>
</feature>
<feature type="transmembrane region" description="Helical" evidence="1">
    <location>
        <begin position="102"/>
        <end position="127"/>
    </location>
</feature>
<evidence type="ECO:0000256" key="1">
    <source>
        <dbReference type="SAM" id="Phobius"/>
    </source>
</evidence>
<keyword evidence="1" id="KW-0472">Membrane</keyword>
<dbReference type="Proteomes" id="UP000515550">
    <property type="component" value="Chromosome PVBDA_12"/>
</dbReference>
<proteinExistence type="predicted"/>
<dbReference type="VEuPathDB" id="PlasmoDB:PVBDA_1201210"/>
<gene>
    <name evidence="2" type="ORF">PVBDA_1201210</name>
</gene>
<evidence type="ECO:0000313" key="3">
    <source>
        <dbReference type="Proteomes" id="UP000515550"/>
    </source>
</evidence>
<protein>
    <submittedName>
        <fullName evidence="2">Uncharacterized protein</fullName>
    </submittedName>
</protein>
<keyword evidence="1" id="KW-0812">Transmembrane</keyword>
<dbReference type="EMBL" id="LR865390">
    <property type="protein sequence ID" value="CAD2098103.1"/>
    <property type="molecule type" value="Genomic_DNA"/>
</dbReference>
<dbReference type="PROSITE" id="PS51257">
    <property type="entry name" value="PROKAR_LIPOPROTEIN"/>
    <property type="match status" value="1"/>
</dbReference>
<organism evidence="2 3">
    <name type="scientific">Plasmodium vinckei brucechwatti</name>
    <dbReference type="NCBI Taxonomy" id="119398"/>
    <lineage>
        <taxon>Eukaryota</taxon>
        <taxon>Sar</taxon>
        <taxon>Alveolata</taxon>
        <taxon>Apicomplexa</taxon>
        <taxon>Aconoidasida</taxon>
        <taxon>Haemosporida</taxon>
        <taxon>Plasmodiidae</taxon>
        <taxon>Plasmodium</taxon>
        <taxon>Plasmodium (Vinckeia)</taxon>
    </lineage>
</organism>
<name>A0A6V7SG79_PLAVN</name>
<dbReference type="AlphaFoldDB" id="A0A6V7SG79"/>
<reference evidence="2 3" key="1">
    <citation type="submission" date="2020-08" db="EMBL/GenBank/DDBJ databases">
        <authorList>
            <person name="Ramaprasad A."/>
        </authorList>
    </citation>
    <scope>NUCLEOTIDE SEQUENCE [LARGE SCALE GENOMIC DNA]</scope>
</reference>
<sequence>MARLGEMSNCCCLPLGGGCIISAVIILIRFLGFFIEQNSDMKTVNLVLYGILFGCAVLGIILKNFIILYIVSALMVIYIIDMIIVFVIVLISVLSANNEHKYTAIVFVLFTTLTSMIVMLFFLNIFLSTGNVLKEGGTGWENKNYKQIRAEKDAIVSKEERKVMDNQIAQNDYQA</sequence>
<evidence type="ECO:0000313" key="2">
    <source>
        <dbReference type="EMBL" id="CAD2098103.1"/>
    </source>
</evidence>
<keyword evidence="1" id="KW-1133">Transmembrane helix</keyword>
<accession>A0A6V7SG79</accession>